<dbReference type="EMBL" id="BAAAFH010000022">
    <property type="protein sequence ID" value="GAA0876865.1"/>
    <property type="molecule type" value="Genomic_DNA"/>
</dbReference>
<keyword evidence="5 6" id="KW-0472">Membrane</keyword>
<comment type="caution">
    <text evidence="7">The sequence shown here is derived from an EMBL/GenBank/DDBJ whole genome shotgun (WGS) entry which is preliminary data.</text>
</comment>
<sequence length="362" mass="42583">MLIRRITKTLKLDKWWIDKIGSGVFTFLLFEYLAHGEVILSIFDLLLFVLLAFLAVFGHFINDYSDYESDKEVGKTNVFNMLPVRYGGRLIVVLGGLSISLSIVLSPWIIGLVVLQMVCNMSYSFRPLRIKERGILALLLTGLYERMLPLIIIVVHIVPINHLSEMQLIFSVVYLLWSYLWECRNFLNGQLEDYENDKKTGTNSIVIDLGKNKVWCLWQYIFRVELVLYIIWLGLFLLFNTFNFLFPVFVLVIQVLHASINKKAEFFSSIQVLLAYMYRHSIIAGFILFLLILNKINVFFALILLYLFRSVYAYSAYSSFRSALTKVYYFFRFYVSKVVNYSIYYFRKYVLRWSEEKSRGEV</sequence>
<keyword evidence="8" id="KW-1185">Reference proteome</keyword>
<keyword evidence="3 6" id="KW-0812">Transmembrane</keyword>
<evidence type="ECO:0000256" key="6">
    <source>
        <dbReference type="SAM" id="Phobius"/>
    </source>
</evidence>
<comment type="subcellular location">
    <subcellularLocation>
        <location evidence="1">Membrane</location>
        <topology evidence="1">Multi-pass membrane protein</topology>
    </subcellularLocation>
</comment>
<gene>
    <name evidence="7" type="ORF">GCM10009118_32750</name>
</gene>
<dbReference type="Pfam" id="PF01040">
    <property type="entry name" value="UbiA"/>
    <property type="match status" value="1"/>
</dbReference>
<dbReference type="InterPro" id="IPR000537">
    <property type="entry name" value="UbiA_prenyltransferase"/>
</dbReference>
<keyword evidence="2" id="KW-1003">Cell membrane</keyword>
<name>A0ABP3Y5Y9_9FLAO</name>
<evidence type="ECO:0008006" key="9">
    <source>
        <dbReference type="Google" id="ProtNLM"/>
    </source>
</evidence>
<proteinExistence type="predicted"/>
<evidence type="ECO:0000313" key="7">
    <source>
        <dbReference type="EMBL" id="GAA0876865.1"/>
    </source>
</evidence>
<evidence type="ECO:0000256" key="2">
    <source>
        <dbReference type="ARBA" id="ARBA00022475"/>
    </source>
</evidence>
<dbReference type="RefSeq" id="WP_343790583.1">
    <property type="nucleotide sequence ID" value="NZ_BAAAFH010000022.1"/>
</dbReference>
<feature type="transmembrane region" description="Helical" evidence="6">
    <location>
        <begin position="135"/>
        <end position="158"/>
    </location>
</feature>
<evidence type="ECO:0000256" key="5">
    <source>
        <dbReference type="ARBA" id="ARBA00023136"/>
    </source>
</evidence>
<accession>A0ABP3Y5Y9</accession>
<feature type="transmembrane region" description="Helical" evidence="6">
    <location>
        <begin position="90"/>
        <end position="115"/>
    </location>
</feature>
<dbReference type="Proteomes" id="UP001501126">
    <property type="component" value="Unassembled WGS sequence"/>
</dbReference>
<evidence type="ECO:0000256" key="1">
    <source>
        <dbReference type="ARBA" id="ARBA00004141"/>
    </source>
</evidence>
<dbReference type="InterPro" id="IPR044878">
    <property type="entry name" value="UbiA_sf"/>
</dbReference>
<evidence type="ECO:0000256" key="4">
    <source>
        <dbReference type="ARBA" id="ARBA00022989"/>
    </source>
</evidence>
<protein>
    <recommendedName>
        <fullName evidence="9">Prenyltransferase</fullName>
    </recommendedName>
</protein>
<feature type="transmembrane region" description="Helical" evidence="6">
    <location>
        <begin position="327"/>
        <end position="346"/>
    </location>
</feature>
<reference evidence="8" key="1">
    <citation type="journal article" date="2019" name="Int. J. Syst. Evol. Microbiol.">
        <title>The Global Catalogue of Microorganisms (GCM) 10K type strain sequencing project: providing services to taxonomists for standard genome sequencing and annotation.</title>
        <authorList>
            <consortium name="The Broad Institute Genomics Platform"/>
            <consortium name="The Broad Institute Genome Sequencing Center for Infectious Disease"/>
            <person name="Wu L."/>
            <person name="Ma J."/>
        </authorList>
    </citation>
    <scope>NUCLEOTIDE SEQUENCE [LARGE SCALE GENOMIC DNA]</scope>
    <source>
        <strain evidence="8">JCM 16083</strain>
    </source>
</reference>
<organism evidence="7 8">
    <name type="scientific">Wandonia haliotis</name>
    <dbReference type="NCBI Taxonomy" id="574963"/>
    <lineage>
        <taxon>Bacteria</taxon>
        <taxon>Pseudomonadati</taxon>
        <taxon>Bacteroidota</taxon>
        <taxon>Flavobacteriia</taxon>
        <taxon>Flavobacteriales</taxon>
        <taxon>Crocinitomicaceae</taxon>
        <taxon>Wandonia</taxon>
    </lineage>
</organism>
<dbReference type="Gene3D" id="1.10.357.140">
    <property type="entry name" value="UbiA prenyltransferase"/>
    <property type="match status" value="1"/>
</dbReference>
<feature type="transmembrane region" description="Helical" evidence="6">
    <location>
        <begin position="282"/>
        <end position="307"/>
    </location>
</feature>
<evidence type="ECO:0000256" key="3">
    <source>
        <dbReference type="ARBA" id="ARBA00022692"/>
    </source>
</evidence>
<evidence type="ECO:0000313" key="8">
    <source>
        <dbReference type="Proteomes" id="UP001501126"/>
    </source>
</evidence>
<keyword evidence="4 6" id="KW-1133">Transmembrane helix</keyword>
<feature type="transmembrane region" description="Helical" evidence="6">
    <location>
        <begin position="38"/>
        <end position="61"/>
    </location>
</feature>